<evidence type="ECO:0000256" key="2">
    <source>
        <dbReference type="ARBA" id="ARBA00022729"/>
    </source>
</evidence>
<organism evidence="9 10">
    <name type="scientific">Lysobacter gummosus</name>
    <dbReference type="NCBI Taxonomy" id="262324"/>
    <lineage>
        <taxon>Bacteria</taxon>
        <taxon>Pseudomonadati</taxon>
        <taxon>Pseudomonadota</taxon>
        <taxon>Gammaproteobacteria</taxon>
        <taxon>Lysobacterales</taxon>
        <taxon>Lysobacteraceae</taxon>
        <taxon>Lysobacter</taxon>
    </lineage>
</organism>
<dbReference type="Proteomes" id="UP000829194">
    <property type="component" value="Chromosome"/>
</dbReference>
<name>A0ABY3XCF1_9GAMM</name>
<keyword evidence="5" id="KW-0998">Cell outer membrane</keyword>
<keyword evidence="6 9" id="KW-0449">Lipoprotein</keyword>
<evidence type="ECO:0000256" key="6">
    <source>
        <dbReference type="ARBA" id="ARBA00023288"/>
    </source>
</evidence>
<feature type="chain" id="PRO_5045503650" evidence="8">
    <location>
        <begin position="26"/>
        <end position="123"/>
    </location>
</feature>
<keyword evidence="10" id="KW-1185">Reference proteome</keyword>
<evidence type="ECO:0000256" key="3">
    <source>
        <dbReference type="ARBA" id="ARBA00023136"/>
    </source>
</evidence>
<evidence type="ECO:0000256" key="5">
    <source>
        <dbReference type="ARBA" id="ARBA00023237"/>
    </source>
</evidence>
<comment type="subcellular location">
    <subcellularLocation>
        <location evidence="1">Cell outer membrane</location>
        <topology evidence="1">Lipid-anchor</topology>
    </subcellularLocation>
</comment>
<protein>
    <submittedName>
        <fullName evidence="9">Lipoprotein</fullName>
    </submittedName>
</protein>
<dbReference type="InterPro" id="IPR032831">
    <property type="entry name" value="LptM_cons"/>
</dbReference>
<dbReference type="NCBIfam" id="NF047847">
    <property type="entry name" value="SS_mature_LptM"/>
    <property type="match status" value="1"/>
</dbReference>
<dbReference type="PROSITE" id="PS51257">
    <property type="entry name" value="PROKAR_LIPOPROTEIN"/>
    <property type="match status" value="1"/>
</dbReference>
<sequence length="123" mass="12235">MNARHATSPISTALIASALTLVLSACGNKGPLVLPTQPAPQQAPRAKPGEVPVTISNANDPPVATDPNVGKKSTLPAPPLQSVLPPPAGTKDAEGKDKTQDGETPPDPPVEPTPASSGGQGDG</sequence>
<keyword evidence="2 8" id="KW-0732">Signal</keyword>
<evidence type="ECO:0000313" key="10">
    <source>
        <dbReference type="Proteomes" id="UP000829194"/>
    </source>
</evidence>
<reference evidence="9 10" key="1">
    <citation type="submission" date="2022-03" db="EMBL/GenBank/DDBJ databases">
        <title>Complete genome sequence of Lysobacter capsici VKM B-2533 and Lysobacter gummosus 10.1.1, promising sources of lytic agents.</title>
        <authorList>
            <person name="Tarlachkov S.V."/>
            <person name="Kudryakova I.V."/>
            <person name="Afoshin A.S."/>
            <person name="Leontyevskaya E.A."/>
            <person name="Leontyevskaya N.V."/>
        </authorList>
    </citation>
    <scope>NUCLEOTIDE SEQUENCE [LARGE SCALE GENOMIC DNA]</scope>
    <source>
        <strain evidence="9 10">10.1.1</strain>
    </source>
</reference>
<feature type="signal peptide" evidence="8">
    <location>
        <begin position="1"/>
        <end position="25"/>
    </location>
</feature>
<gene>
    <name evidence="9" type="ORF">MOV92_20785</name>
</gene>
<evidence type="ECO:0000256" key="8">
    <source>
        <dbReference type="SAM" id="SignalP"/>
    </source>
</evidence>
<evidence type="ECO:0000313" key="9">
    <source>
        <dbReference type="EMBL" id="UNP28882.1"/>
    </source>
</evidence>
<feature type="region of interest" description="Disordered" evidence="7">
    <location>
        <begin position="28"/>
        <end position="123"/>
    </location>
</feature>
<dbReference type="Pfam" id="PF13627">
    <property type="entry name" value="LptM_cons"/>
    <property type="match status" value="1"/>
</dbReference>
<keyword evidence="4" id="KW-0564">Palmitate</keyword>
<evidence type="ECO:0000256" key="7">
    <source>
        <dbReference type="SAM" id="MobiDB-lite"/>
    </source>
</evidence>
<feature type="compositionally biased region" description="Low complexity" evidence="7">
    <location>
        <begin position="35"/>
        <end position="46"/>
    </location>
</feature>
<proteinExistence type="predicted"/>
<evidence type="ECO:0000256" key="1">
    <source>
        <dbReference type="ARBA" id="ARBA00004459"/>
    </source>
</evidence>
<keyword evidence="3" id="KW-0472">Membrane</keyword>
<feature type="compositionally biased region" description="Basic and acidic residues" evidence="7">
    <location>
        <begin position="91"/>
        <end position="101"/>
    </location>
</feature>
<evidence type="ECO:0000256" key="4">
    <source>
        <dbReference type="ARBA" id="ARBA00023139"/>
    </source>
</evidence>
<accession>A0ABY3XCF1</accession>
<feature type="compositionally biased region" description="Pro residues" evidence="7">
    <location>
        <begin position="76"/>
        <end position="88"/>
    </location>
</feature>
<dbReference type="RefSeq" id="WP_057944424.1">
    <property type="nucleotide sequence ID" value="NZ_CP011131.1"/>
</dbReference>
<dbReference type="EMBL" id="CP093547">
    <property type="protein sequence ID" value="UNP28882.1"/>
    <property type="molecule type" value="Genomic_DNA"/>
</dbReference>